<proteinExistence type="predicted"/>
<reference evidence="2" key="2">
    <citation type="submission" date="2015-01" db="EMBL/GenBank/DDBJ databases">
        <title>Evolutionary Origins and Diversification of the Mycorrhizal Mutualists.</title>
        <authorList>
            <consortium name="DOE Joint Genome Institute"/>
            <consortium name="Mycorrhizal Genomics Consortium"/>
            <person name="Kohler A."/>
            <person name="Kuo A."/>
            <person name="Nagy L.G."/>
            <person name="Floudas D."/>
            <person name="Copeland A."/>
            <person name="Barry K.W."/>
            <person name="Cichocki N."/>
            <person name="Veneault-Fourrey C."/>
            <person name="LaButti K."/>
            <person name="Lindquist E.A."/>
            <person name="Lipzen A."/>
            <person name="Lundell T."/>
            <person name="Morin E."/>
            <person name="Murat C."/>
            <person name="Riley R."/>
            <person name="Ohm R."/>
            <person name="Sun H."/>
            <person name="Tunlid A."/>
            <person name="Henrissat B."/>
            <person name="Grigoriev I.V."/>
            <person name="Hibbett D.S."/>
            <person name="Martin F."/>
        </authorList>
    </citation>
    <scope>NUCLEOTIDE SEQUENCE [LARGE SCALE GENOMIC DNA]</scope>
    <source>
        <strain evidence="2">MAFF 305830</strain>
    </source>
</reference>
<dbReference type="AlphaFoldDB" id="A0A0C3AU87"/>
<dbReference type="EMBL" id="KN824295">
    <property type="protein sequence ID" value="KIM28100.1"/>
    <property type="molecule type" value="Genomic_DNA"/>
</dbReference>
<accession>A0A0C3AU87</accession>
<dbReference type="OrthoDB" id="5599157at2759"/>
<dbReference type="HOGENOM" id="CLU_708161_0_0_1"/>
<sequence>MATNIASQVPMDIWYEILRIDIINHEIFTIDPVDGDLSRFFALVSRAVTPYEDLLRLARNLRLVCVGWNSIVSSLLTKITSLWHHVLIGPMTERDRLLPEISLAKVLVSDAASLFGGCTLVEGVCDKCDSIPQDKIHLRDVFEPEGPMNADNVRDHNPGILHYLLDFPEGMPYLRAVHLRMDVNYAPHENLFTLTSERFSSIFSSIVHLNIKMTYSLLPRWFASVTLPALRFMEVHSSSYVPSFYWWELNSLETLILEVPSQSYSRFDWQPFPKLLYLKCPLDMYLVHPPPTEHPLQYYSFRGSENDPYNGERIKILYEGLMFRPQQRGVQGNFLWQDVMEYRNCSHPEDTGNLYRTLYEIGSLLEAGEVRFVDESGVSFTEAIDMHTKG</sequence>
<protein>
    <submittedName>
        <fullName evidence="1">Uncharacterized protein</fullName>
    </submittedName>
</protein>
<dbReference type="Proteomes" id="UP000054097">
    <property type="component" value="Unassembled WGS sequence"/>
</dbReference>
<keyword evidence="2" id="KW-1185">Reference proteome</keyword>
<gene>
    <name evidence="1" type="ORF">M408DRAFT_24115</name>
</gene>
<reference evidence="1 2" key="1">
    <citation type="submission" date="2014-04" db="EMBL/GenBank/DDBJ databases">
        <authorList>
            <consortium name="DOE Joint Genome Institute"/>
            <person name="Kuo A."/>
            <person name="Zuccaro A."/>
            <person name="Kohler A."/>
            <person name="Nagy L.G."/>
            <person name="Floudas D."/>
            <person name="Copeland A."/>
            <person name="Barry K.W."/>
            <person name="Cichocki N."/>
            <person name="Veneault-Fourrey C."/>
            <person name="LaButti K."/>
            <person name="Lindquist E.A."/>
            <person name="Lipzen A."/>
            <person name="Lundell T."/>
            <person name="Morin E."/>
            <person name="Murat C."/>
            <person name="Sun H."/>
            <person name="Tunlid A."/>
            <person name="Henrissat B."/>
            <person name="Grigoriev I.V."/>
            <person name="Hibbett D.S."/>
            <person name="Martin F."/>
            <person name="Nordberg H.P."/>
            <person name="Cantor M.N."/>
            <person name="Hua S.X."/>
        </authorList>
    </citation>
    <scope>NUCLEOTIDE SEQUENCE [LARGE SCALE GENOMIC DNA]</scope>
    <source>
        <strain evidence="1 2">MAFF 305830</strain>
    </source>
</reference>
<evidence type="ECO:0000313" key="2">
    <source>
        <dbReference type="Proteomes" id="UP000054097"/>
    </source>
</evidence>
<name>A0A0C3AU87_SERVB</name>
<evidence type="ECO:0000313" key="1">
    <source>
        <dbReference type="EMBL" id="KIM28100.1"/>
    </source>
</evidence>
<organism evidence="1 2">
    <name type="scientific">Serendipita vermifera MAFF 305830</name>
    <dbReference type="NCBI Taxonomy" id="933852"/>
    <lineage>
        <taxon>Eukaryota</taxon>
        <taxon>Fungi</taxon>
        <taxon>Dikarya</taxon>
        <taxon>Basidiomycota</taxon>
        <taxon>Agaricomycotina</taxon>
        <taxon>Agaricomycetes</taxon>
        <taxon>Sebacinales</taxon>
        <taxon>Serendipitaceae</taxon>
        <taxon>Serendipita</taxon>
    </lineage>
</organism>